<sequence length="425" mass="46655">MAKGTLNRIYKHFKEFSFMVFVIDAQIAGVSGDMLLCSLVNIGANRSKIIDGISNAERFCKGVKVKNIDFVEVKKNSLQATELLLEVDDDARERKGIEMKEIIEKSIEKLQISEKAKTFAIKTIETLIRAESKIHGEPEYSVHFHEAASFDTIVDILGTAIALDDLSCFDDVIIATPVAVGGGTVTFSHGISSNPAYAVLEIFRESGIITVGGNVKDELTTPTGASILVNLATECSEFYPPMKIQSVGYGAGKKDFEQFSNVLKVVKGISTTQLQLDTVKILETNVDDVSGEVLGNMIEKIMAYGAKDVTISSAITKKGRPTNLVSVICDSGTMNSIMELLVAETGTLGVRVRDSQRYIVPRTVKTISVDIQGQSFDVRYKTRESLNGDPHFKIESDDIKEISGTLNFSFKETEELLNQEIRKKL</sequence>
<accession>A0A075HV85</accession>
<evidence type="ECO:0000313" key="2">
    <source>
        <dbReference type="EMBL" id="AIF19495.1"/>
    </source>
</evidence>
<dbReference type="Gene3D" id="3.30.70.1380">
    <property type="entry name" value="Transcriptional regulatory protein pf0864 domain like"/>
    <property type="match status" value="1"/>
</dbReference>
<keyword evidence="1" id="KW-0533">Nickel</keyword>
<dbReference type="PANTHER" id="PTHR36566:SF1">
    <property type="entry name" value="PYRIDINIUM-3,5-BISTHIOCARBOXYLIC ACID MONONUCLEOTIDE NICKEL INSERTION PROTEIN"/>
    <property type="match status" value="1"/>
</dbReference>
<dbReference type="AlphaFoldDB" id="A0A075HV85"/>
<dbReference type="Pfam" id="PF01969">
    <property type="entry name" value="Ni_insertion"/>
    <property type="match status" value="1"/>
</dbReference>
<dbReference type="PANTHER" id="PTHR36566">
    <property type="entry name" value="NICKEL INSERTION PROTEIN-RELATED"/>
    <property type="match status" value="1"/>
</dbReference>
<protein>
    <recommendedName>
        <fullName evidence="3">Nickel pincer cofactor biosynthesis protein LarC</fullName>
    </recommendedName>
</protein>
<dbReference type="EMBL" id="KF901139">
    <property type="protein sequence ID" value="AIF19495.1"/>
    <property type="molecule type" value="Genomic_DNA"/>
</dbReference>
<evidence type="ECO:0008006" key="3">
    <source>
        <dbReference type="Google" id="ProtNLM"/>
    </source>
</evidence>
<name>A0A075HV85_9ARCH</name>
<organism evidence="2">
    <name type="scientific">uncultured marine thaumarchaeote KM3_87_A02</name>
    <dbReference type="NCBI Taxonomy" id="1456325"/>
    <lineage>
        <taxon>Archaea</taxon>
        <taxon>Nitrososphaerota</taxon>
        <taxon>environmental samples</taxon>
    </lineage>
</organism>
<reference evidence="2" key="1">
    <citation type="journal article" date="2014" name="Genome Biol. Evol.">
        <title>Pangenome evidence for extensive interdomain horizontal transfer affecting lineage core and shell genes in uncultured planktonic thaumarchaeota and euryarchaeota.</title>
        <authorList>
            <person name="Deschamps P."/>
            <person name="Zivanovic Y."/>
            <person name="Moreira D."/>
            <person name="Rodriguez-Valera F."/>
            <person name="Lopez-Garcia P."/>
        </authorList>
    </citation>
    <scope>NUCLEOTIDE SEQUENCE</scope>
</reference>
<evidence type="ECO:0000256" key="1">
    <source>
        <dbReference type="ARBA" id="ARBA00022596"/>
    </source>
</evidence>
<dbReference type="NCBIfam" id="TIGR00299">
    <property type="entry name" value="nickel pincer cofactor biosynthesis protein LarC"/>
    <property type="match status" value="1"/>
</dbReference>
<dbReference type="InterPro" id="IPR002822">
    <property type="entry name" value="Ni_insertion"/>
</dbReference>
<proteinExistence type="predicted"/>